<feature type="domain" description="Expansin-like EG45" evidence="4">
    <location>
        <begin position="37"/>
        <end position="124"/>
    </location>
</feature>
<feature type="chain" id="PRO_5012859190" description="Expansin-like EG45 domain-containing protein" evidence="3">
    <location>
        <begin position="16"/>
        <end position="328"/>
    </location>
</feature>
<dbReference type="InterPro" id="IPR001153">
    <property type="entry name" value="Barwin_dom"/>
</dbReference>
<feature type="region of interest" description="Disordered" evidence="2">
    <location>
        <begin position="257"/>
        <end position="328"/>
    </location>
</feature>
<dbReference type="Pfam" id="PF00967">
    <property type="entry name" value="Barwin"/>
    <property type="match status" value="1"/>
</dbReference>
<dbReference type="NCBIfam" id="NF041144">
    <property type="entry name" value="expansin_EXLX1"/>
    <property type="match status" value="1"/>
</dbReference>
<dbReference type="CDD" id="cd22271">
    <property type="entry name" value="DPBB_EXP_N-like"/>
    <property type="match status" value="1"/>
</dbReference>
<feature type="compositionally biased region" description="Low complexity" evidence="2">
    <location>
        <begin position="223"/>
        <end position="239"/>
    </location>
</feature>
<dbReference type="Gene3D" id="2.40.40.10">
    <property type="entry name" value="RlpA-like domain"/>
    <property type="match status" value="1"/>
</dbReference>
<evidence type="ECO:0000313" key="5">
    <source>
        <dbReference type="EMBL" id="CEO49129.1"/>
    </source>
</evidence>
<dbReference type="SUPFAM" id="SSF49590">
    <property type="entry name" value="PHL pollen allergen"/>
    <property type="match status" value="1"/>
</dbReference>
<feature type="compositionally biased region" description="Polar residues" evidence="2">
    <location>
        <begin position="272"/>
        <end position="283"/>
    </location>
</feature>
<dbReference type="InterPro" id="IPR007112">
    <property type="entry name" value="Expansin/allergen_DPBB_dom"/>
</dbReference>
<dbReference type="InterPro" id="IPR036908">
    <property type="entry name" value="RlpA-like_sf"/>
</dbReference>
<dbReference type="PANTHER" id="PTHR31836:SF21">
    <property type="entry name" value="EXPANSIN-LIKE PROTEIN 7"/>
    <property type="match status" value="1"/>
</dbReference>
<feature type="compositionally biased region" description="Low complexity" evidence="2">
    <location>
        <begin position="284"/>
        <end position="309"/>
    </location>
</feature>
<dbReference type="AlphaFoldDB" id="A0A0B7JVU9"/>
<dbReference type="InterPro" id="IPR051477">
    <property type="entry name" value="Expansin_CellWall"/>
</dbReference>
<dbReference type="GO" id="GO:0050832">
    <property type="term" value="P:defense response to fungus"/>
    <property type="evidence" value="ECO:0007669"/>
    <property type="project" value="InterPro"/>
</dbReference>
<name>A0A0B7JVU9_BIOOC</name>
<dbReference type="PROSITE" id="PS50842">
    <property type="entry name" value="EXPANSIN_EG45"/>
    <property type="match status" value="1"/>
</dbReference>
<dbReference type="EMBL" id="CDPU01000013">
    <property type="protein sequence ID" value="CEO49129.1"/>
    <property type="molecule type" value="Genomic_DNA"/>
</dbReference>
<accession>A0A0B7JVU9</accession>
<gene>
    <name evidence="5" type="ORF">BN869_000005186_1</name>
</gene>
<keyword evidence="1 3" id="KW-0732">Signal</keyword>
<dbReference type="SUPFAM" id="SSF50685">
    <property type="entry name" value="Barwin-like endoglucanases"/>
    <property type="match status" value="1"/>
</dbReference>
<feature type="compositionally biased region" description="Low complexity" evidence="2">
    <location>
        <begin position="257"/>
        <end position="271"/>
    </location>
</feature>
<feature type="signal peptide" evidence="3">
    <location>
        <begin position="1"/>
        <end position="15"/>
    </location>
</feature>
<dbReference type="InterPro" id="IPR036749">
    <property type="entry name" value="Expansin_CBD_sf"/>
</dbReference>
<dbReference type="InterPro" id="IPR049818">
    <property type="entry name" value="Expansin_EXLX1-like"/>
</dbReference>
<evidence type="ECO:0000259" key="4">
    <source>
        <dbReference type="PROSITE" id="PS50842"/>
    </source>
</evidence>
<sequence>MKSTLIISAAGLAAASVSLDGAVYTGKSTHYGGNLNGGACSFNTYTLPSGIWGTAYSGQVWDSSAACGSCVEVTGPNGNTITAMVVDECPECDQGHLDLFINAFAELGNTGDGIISTSYKFVKCPITTPLTLRNKEGTSKYWFAMQVVNSNEPVESLEVSTDGGSTWSKTERQDYNFFQNASGFGSDTVDVRVTSTLGNVVTVKNVSIAALSETKASSNFSGSSNATPDTASSSSSSAAAAPSSSAAASSAASSVASSATSAAATSSTAGSEPQSSLLSQVPDATTTAPASSQAQPTASSSAAPTSTTRPKCKRSKNKRSKRSVRRDL</sequence>
<evidence type="ECO:0000256" key="1">
    <source>
        <dbReference type="ARBA" id="ARBA00022729"/>
    </source>
</evidence>
<evidence type="ECO:0000256" key="3">
    <source>
        <dbReference type="SAM" id="SignalP"/>
    </source>
</evidence>
<dbReference type="GO" id="GO:0042742">
    <property type="term" value="P:defense response to bacterium"/>
    <property type="evidence" value="ECO:0007669"/>
    <property type="project" value="InterPro"/>
</dbReference>
<feature type="compositionally biased region" description="Basic residues" evidence="2">
    <location>
        <begin position="310"/>
        <end position="328"/>
    </location>
</feature>
<protein>
    <recommendedName>
        <fullName evidence="4">Expansin-like EG45 domain-containing protein</fullName>
    </recommendedName>
</protein>
<evidence type="ECO:0000256" key="2">
    <source>
        <dbReference type="SAM" id="MobiDB-lite"/>
    </source>
</evidence>
<proteinExistence type="predicted"/>
<organism evidence="5">
    <name type="scientific">Bionectria ochroleuca</name>
    <name type="common">Gliocladium roseum</name>
    <dbReference type="NCBI Taxonomy" id="29856"/>
    <lineage>
        <taxon>Eukaryota</taxon>
        <taxon>Fungi</taxon>
        <taxon>Dikarya</taxon>
        <taxon>Ascomycota</taxon>
        <taxon>Pezizomycotina</taxon>
        <taxon>Sordariomycetes</taxon>
        <taxon>Hypocreomycetidae</taxon>
        <taxon>Hypocreales</taxon>
        <taxon>Bionectriaceae</taxon>
        <taxon>Clonostachys</taxon>
    </lineage>
</organism>
<dbReference type="Gene3D" id="2.60.40.760">
    <property type="entry name" value="Expansin, cellulose-binding-like domain"/>
    <property type="match status" value="1"/>
</dbReference>
<reference evidence="5" key="1">
    <citation type="submission" date="2015-01" db="EMBL/GenBank/DDBJ databases">
        <authorList>
            <person name="Durling Mikael"/>
        </authorList>
    </citation>
    <scope>NUCLEOTIDE SEQUENCE</scope>
</reference>
<dbReference type="PANTHER" id="PTHR31836">
    <property type="match status" value="1"/>
</dbReference>
<feature type="region of interest" description="Disordered" evidence="2">
    <location>
        <begin position="217"/>
        <end position="239"/>
    </location>
</feature>